<dbReference type="GO" id="GO:0031410">
    <property type="term" value="C:cytoplasmic vesicle"/>
    <property type="evidence" value="ECO:0007669"/>
    <property type="project" value="TreeGrafter"/>
</dbReference>
<protein>
    <recommendedName>
        <fullName evidence="9">Cation efflux protein transmembrane domain-containing protein</fullName>
    </recommendedName>
</protein>
<keyword evidence="3" id="KW-0813">Transport</keyword>
<reference evidence="10" key="1">
    <citation type="journal article" date="2023" name="BMC Genomics">
        <title>Chromosome-level genome assemblies of Cutaneotrichosporon spp. (Trichosporonales, Basidiomycota) reveal imbalanced evolution between nucleotide sequences and chromosome synteny.</title>
        <authorList>
            <person name="Kobayashi Y."/>
            <person name="Kayamori A."/>
            <person name="Aoki K."/>
            <person name="Shiwa Y."/>
            <person name="Matsutani M."/>
            <person name="Fujita N."/>
            <person name="Sugita T."/>
            <person name="Iwasaki W."/>
            <person name="Tanaka N."/>
            <person name="Takashima M."/>
        </authorList>
    </citation>
    <scope>NUCLEOTIDE SEQUENCE</scope>
    <source>
        <strain evidence="10">HIS016</strain>
    </source>
</reference>
<keyword evidence="7 8" id="KW-0472">Membrane</keyword>
<evidence type="ECO:0000256" key="4">
    <source>
        <dbReference type="ARBA" id="ARBA00022692"/>
    </source>
</evidence>
<comment type="caution">
    <text evidence="10">The sequence shown here is derived from an EMBL/GenBank/DDBJ whole genome shotgun (WGS) entry which is preliminary data.</text>
</comment>
<keyword evidence="11" id="KW-1185">Reference proteome</keyword>
<sequence>MQLLPPLAALAANTLLTPLPRRALDTAPDTTVSSVAALVLLRCLWALGTQLGIAGKDRRQKSVADGLGAGLGVLQTICWGLAAQRAGPLRPTMLVFLPSAAAKATTLTLRETGAAAIVALLTLVTAFGDGATAGALAALAAISGVLGKLGAKRRRDDGWTVPILAAAAVGSAVILVLSSLSLRLGALAATAALTPYLPLHSLSSCSLPSPSGLAYLALAQIFAFPPRPPLVDLAAVVPTVLLCRKPATPMKGWSFPQQTPPVSTATTLSLQTPLALLPVAWRPHLLTAMRTPASRRIFGFLCLNLAYMGVQMGYGIATNSLGLISDSIHMLFDCLGIGVGLWASVAATWKPDGQYTFGYSRVETLSGFANGCFLILISIFIIFEAIQRVLNPPEMETRQLLLVSSIGLLINLFGMGVFLHVMADTLGSVGVIVSTILIRWTGWTGFDPLASLFIATLILASVFPLVFDAARVLVLDVGPYTEPTLRKALGDVSTVRGVKSYSAARLWPREGSNLVGSLHVQLVPGADPAKVSARVEAAMRSRVPGLKELVLQIEGDDRFCTCMTS</sequence>
<feature type="transmembrane region" description="Helical" evidence="8">
    <location>
        <begin position="32"/>
        <end position="54"/>
    </location>
</feature>
<dbReference type="Pfam" id="PF01545">
    <property type="entry name" value="Cation_efflux"/>
    <property type="match status" value="1"/>
</dbReference>
<dbReference type="Gene3D" id="1.20.1510.10">
    <property type="entry name" value="Cation efflux protein transmembrane domain"/>
    <property type="match status" value="1"/>
</dbReference>
<evidence type="ECO:0000259" key="9">
    <source>
        <dbReference type="Pfam" id="PF01545"/>
    </source>
</evidence>
<feature type="transmembrane region" description="Helical" evidence="8">
    <location>
        <begin position="399"/>
        <end position="419"/>
    </location>
</feature>
<dbReference type="GO" id="GO:0006882">
    <property type="term" value="P:intracellular zinc ion homeostasis"/>
    <property type="evidence" value="ECO:0007669"/>
    <property type="project" value="InterPro"/>
</dbReference>
<dbReference type="GO" id="GO:0016020">
    <property type="term" value="C:membrane"/>
    <property type="evidence" value="ECO:0007669"/>
    <property type="project" value="UniProtKB-SubCell"/>
</dbReference>
<gene>
    <name evidence="10" type="primary">MSC2</name>
    <name evidence="10" type="ORF">CspeluHIS016_0900990</name>
</gene>
<dbReference type="InterPro" id="IPR058533">
    <property type="entry name" value="Cation_efflux_TM"/>
</dbReference>
<evidence type="ECO:0000256" key="6">
    <source>
        <dbReference type="ARBA" id="ARBA00023065"/>
    </source>
</evidence>
<evidence type="ECO:0000256" key="1">
    <source>
        <dbReference type="ARBA" id="ARBA00004141"/>
    </source>
</evidence>
<accession>A0AAD3TZX1</accession>
<dbReference type="SUPFAM" id="SSF161111">
    <property type="entry name" value="Cation efflux protein transmembrane domain-like"/>
    <property type="match status" value="1"/>
</dbReference>
<reference evidence="10" key="2">
    <citation type="submission" date="2023-06" db="EMBL/GenBank/DDBJ databases">
        <authorList>
            <person name="Kobayashi Y."/>
            <person name="Kayamori A."/>
            <person name="Aoki K."/>
            <person name="Shiwa Y."/>
            <person name="Fujita N."/>
            <person name="Sugita T."/>
            <person name="Iwasaki W."/>
            <person name="Tanaka N."/>
            <person name="Takashima M."/>
        </authorList>
    </citation>
    <scope>NUCLEOTIDE SEQUENCE</scope>
    <source>
        <strain evidence="10">HIS016</strain>
    </source>
</reference>
<evidence type="ECO:0000313" key="10">
    <source>
        <dbReference type="EMBL" id="GMK59882.1"/>
    </source>
</evidence>
<dbReference type="InterPro" id="IPR002524">
    <property type="entry name" value="Cation_efflux"/>
</dbReference>
<feature type="transmembrane region" description="Helical" evidence="8">
    <location>
        <begin position="368"/>
        <end position="387"/>
    </location>
</feature>
<proteinExistence type="inferred from homology"/>
<dbReference type="GO" id="GO:0005385">
    <property type="term" value="F:zinc ion transmembrane transporter activity"/>
    <property type="evidence" value="ECO:0007669"/>
    <property type="project" value="InterPro"/>
</dbReference>
<dbReference type="Proteomes" id="UP001222932">
    <property type="component" value="Unassembled WGS sequence"/>
</dbReference>
<feature type="transmembrane region" description="Helical" evidence="8">
    <location>
        <begin position="159"/>
        <end position="177"/>
    </location>
</feature>
<keyword evidence="6" id="KW-0406">Ion transport</keyword>
<feature type="transmembrane region" description="Helical" evidence="8">
    <location>
        <begin position="328"/>
        <end position="347"/>
    </location>
</feature>
<feature type="transmembrane region" description="Helical" evidence="8">
    <location>
        <begin position="114"/>
        <end position="147"/>
    </location>
</feature>
<dbReference type="AlphaFoldDB" id="A0AAD3TZX1"/>
<dbReference type="EMBL" id="BTCM01000009">
    <property type="protein sequence ID" value="GMK59882.1"/>
    <property type="molecule type" value="Genomic_DNA"/>
</dbReference>
<organism evidence="10 11">
    <name type="scientific">Cutaneotrichosporon spelunceum</name>
    <dbReference type="NCBI Taxonomy" id="1672016"/>
    <lineage>
        <taxon>Eukaryota</taxon>
        <taxon>Fungi</taxon>
        <taxon>Dikarya</taxon>
        <taxon>Basidiomycota</taxon>
        <taxon>Agaricomycotina</taxon>
        <taxon>Tremellomycetes</taxon>
        <taxon>Trichosporonales</taxon>
        <taxon>Trichosporonaceae</taxon>
        <taxon>Cutaneotrichosporon</taxon>
    </lineage>
</organism>
<feature type="transmembrane region" description="Helical" evidence="8">
    <location>
        <begin position="449"/>
        <end position="467"/>
    </location>
</feature>
<evidence type="ECO:0000256" key="7">
    <source>
        <dbReference type="ARBA" id="ARBA00023136"/>
    </source>
</evidence>
<feature type="transmembrane region" description="Helical" evidence="8">
    <location>
        <begin position="426"/>
        <end position="443"/>
    </location>
</feature>
<dbReference type="GO" id="GO:0005794">
    <property type="term" value="C:Golgi apparatus"/>
    <property type="evidence" value="ECO:0007669"/>
    <property type="project" value="TreeGrafter"/>
</dbReference>
<comment type="subcellular location">
    <subcellularLocation>
        <location evidence="1">Membrane</location>
        <topology evidence="1">Multi-pass membrane protein</topology>
    </subcellularLocation>
</comment>
<dbReference type="PANTHER" id="PTHR45755">
    <property type="match status" value="1"/>
</dbReference>
<keyword evidence="4 8" id="KW-0812">Transmembrane</keyword>
<evidence type="ECO:0000256" key="8">
    <source>
        <dbReference type="SAM" id="Phobius"/>
    </source>
</evidence>
<feature type="transmembrane region" description="Helical" evidence="8">
    <location>
        <begin position="297"/>
        <end position="316"/>
    </location>
</feature>
<evidence type="ECO:0000256" key="3">
    <source>
        <dbReference type="ARBA" id="ARBA00022448"/>
    </source>
</evidence>
<keyword evidence="5 8" id="KW-1133">Transmembrane helix</keyword>
<evidence type="ECO:0000256" key="2">
    <source>
        <dbReference type="ARBA" id="ARBA00008873"/>
    </source>
</evidence>
<name>A0AAD3TZX1_9TREE</name>
<feature type="domain" description="Cation efflux protein transmembrane" evidence="9">
    <location>
        <begin position="300"/>
        <end position="474"/>
    </location>
</feature>
<evidence type="ECO:0000313" key="11">
    <source>
        <dbReference type="Proteomes" id="UP001222932"/>
    </source>
</evidence>
<dbReference type="InterPro" id="IPR027469">
    <property type="entry name" value="Cation_efflux_TMD_sf"/>
</dbReference>
<evidence type="ECO:0000256" key="5">
    <source>
        <dbReference type="ARBA" id="ARBA00022989"/>
    </source>
</evidence>
<comment type="similarity">
    <text evidence="2">Belongs to the cation diffusion facilitator (CDF) transporter (TC 2.A.4) family. SLC30A subfamily.</text>
</comment>
<dbReference type="PANTHER" id="PTHR45755:SF4">
    <property type="entry name" value="ZINC TRANSPORTER 7"/>
    <property type="match status" value="1"/>
</dbReference>
<dbReference type="NCBIfam" id="TIGR01297">
    <property type="entry name" value="CDF"/>
    <property type="match status" value="1"/>
</dbReference>
<dbReference type="InterPro" id="IPR045316">
    <property type="entry name" value="Msc2-like"/>
</dbReference>
<dbReference type="GO" id="GO:1904257">
    <property type="term" value="P:zinc ion import into Golgi lumen"/>
    <property type="evidence" value="ECO:0007669"/>
    <property type="project" value="TreeGrafter"/>
</dbReference>